<dbReference type="SUPFAM" id="SSF56601">
    <property type="entry name" value="beta-lactamase/transpeptidase-like"/>
    <property type="match status" value="1"/>
</dbReference>
<evidence type="ECO:0000313" key="3">
    <source>
        <dbReference type="EMBL" id="ABI72961.1"/>
    </source>
</evidence>
<gene>
    <name evidence="3" type="ordered locus">Sfri_3124</name>
</gene>
<dbReference type="Proteomes" id="UP000000684">
    <property type="component" value="Chromosome"/>
</dbReference>
<dbReference type="InterPro" id="IPR050789">
    <property type="entry name" value="Diverse_Enzym_Activities"/>
</dbReference>
<dbReference type="InterPro" id="IPR001466">
    <property type="entry name" value="Beta-lactam-related"/>
</dbReference>
<evidence type="ECO:0000259" key="2">
    <source>
        <dbReference type="Pfam" id="PF00144"/>
    </source>
</evidence>
<keyword evidence="1" id="KW-0812">Transmembrane</keyword>
<dbReference type="EMBL" id="CP000447">
    <property type="protein sequence ID" value="ABI72961.1"/>
    <property type="molecule type" value="Genomic_DNA"/>
</dbReference>
<feature type="domain" description="Beta-lactamase-related" evidence="2">
    <location>
        <begin position="113"/>
        <end position="388"/>
    </location>
</feature>
<keyword evidence="1" id="KW-0472">Membrane</keyword>
<proteinExistence type="predicted"/>
<evidence type="ECO:0000313" key="4">
    <source>
        <dbReference type="Proteomes" id="UP000000684"/>
    </source>
</evidence>
<protein>
    <submittedName>
        <fullName evidence="3">6-aminohexanoate-dimer hydrolase</fullName>
        <ecNumber evidence="3">3.5.1.46</ecNumber>
    </submittedName>
</protein>
<keyword evidence="3" id="KW-0378">Hydrolase</keyword>
<dbReference type="GO" id="GO:0019875">
    <property type="term" value="F:6-aminohexanoate-dimer hydrolase activity"/>
    <property type="evidence" value="ECO:0007669"/>
    <property type="project" value="UniProtKB-EC"/>
</dbReference>
<dbReference type="PANTHER" id="PTHR43283">
    <property type="entry name" value="BETA-LACTAMASE-RELATED"/>
    <property type="match status" value="1"/>
</dbReference>
<organism evidence="3 4">
    <name type="scientific">Shewanella frigidimarina (strain NCIMB 400)</name>
    <dbReference type="NCBI Taxonomy" id="318167"/>
    <lineage>
        <taxon>Bacteria</taxon>
        <taxon>Pseudomonadati</taxon>
        <taxon>Pseudomonadota</taxon>
        <taxon>Gammaproteobacteria</taxon>
        <taxon>Alteromonadales</taxon>
        <taxon>Shewanellaceae</taxon>
        <taxon>Shewanella</taxon>
    </lineage>
</organism>
<accession>Q07YF3</accession>
<keyword evidence="1" id="KW-1133">Transmembrane helix</keyword>
<dbReference type="InterPro" id="IPR012338">
    <property type="entry name" value="Beta-lactam/transpept-like"/>
</dbReference>
<dbReference type="STRING" id="318167.Sfri_3124"/>
<name>Q07YF3_SHEFN</name>
<dbReference type="EC" id="3.5.1.46" evidence="3"/>
<dbReference type="HOGENOM" id="CLU_030169_0_2_6"/>
<dbReference type="AlphaFoldDB" id="Q07YF3"/>
<keyword evidence="4" id="KW-1185">Reference proteome</keyword>
<dbReference type="eggNOG" id="COG1680">
    <property type="taxonomic scope" value="Bacteria"/>
</dbReference>
<sequence>MMAIGYWHYINFIYLETSMSTLFKFIKAALLSIFIIVIVLVAFNWQSVNRLYSVVTLFDESLVVNNFSNMKDVFFNKKIDKQGEPYMFDVALTPLPDSFNYRNSSTNTEAFLTRRATTALLVLKDDKITYEQYFLGTKSDDKRISWSMAKSFVSILFGMQVDAGNIDIEKTVGFYLPELAKSGYGDVKVKHVLQMSSGVKWNEDYLDFYSDINKMGRVLAIGGSLDQMTSELVNESAPGKAFHYVSMDTHVIGMILRRVSGKSLIELLQQNIWNTIGMESDAYWLTDSQGSAFALGGLNVTTRDYARFGRLLLNNGAFNGKQIVSAAWIKAATTPQAEYLQPQVGKLGYGYQIWLPPEAQQGEFFCVGVYGQYIYVNQKHNVVIVKNSADLGFLDELNSKQETIEFFREIVASLE</sequence>
<feature type="transmembrane region" description="Helical" evidence="1">
    <location>
        <begin position="21"/>
        <end position="45"/>
    </location>
</feature>
<reference evidence="3 4" key="1">
    <citation type="submission" date="2006-08" db="EMBL/GenBank/DDBJ databases">
        <title>Complete sequence of Shewanella frigidimarina NCIMB 400.</title>
        <authorList>
            <consortium name="US DOE Joint Genome Institute"/>
            <person name="Copeland A."/>
            <person name="Lucas S."/>
            <person name="Lapidus A."/>
            <person name="Barry K."/>
            <person name="Detter J.C."/>
            <person name="Glavina del Rio T."/>
            <person name="Hammon N."/>
            <person name="Israni S."/>
            <person name="Dalin E."/>
            <person name="Tice H."/>
            <person name="Pitluck S."/>
            <person name="Fredrickson J.K."/>
            <person name="Kolker E."/>
            <person name="McCuel L.A."/>
            <person name="DiChristina T."/>
            <person name="Nealson K.H."/>
            <person name="Newman D."/>
            <person name="Tiedje J.M."/>
            <person name="Zhou J."/>
            <person name="Romine M.F."/>
            <person name="Culley D.E."/>
            <person name="Serres M."/>
            <person name="Chertkov O."/>
            <person name="Brettin T."/>
            <person name="Bruce D."/>
            <person name="Han C."/>
            <person name="Tapia R."/>
            <person name="Gilna P."/>
            <person name="Schmutz J."/>
            <person name="Larimer F."/>
            <person name="Land M."/>
            <person name="Hauser L."/>
            <person name="Kyrpides N."/>
            <person name="Mikhailova N."/>
            <person name="Richardson P."/>
        </authorList>
    </citation>
    <scope>NUCLEOTIDE SEQUENCE [LARGE SCALE GENOMIC DNA]</scope>
    <source>
        <strain evidence="3 4">NCIMB 400</strain>
    </source>
</reference>
<dbReference type="KEGG" id="sfr:Sfri_3124"/>
<evidence type="ECO:0000256" key="1">
    <source>
        <dbReference type="SAM" id="Phobius"/>
    </source>
</evidence>
<dbReference type="Pfam" id="PF00144">
    <property type="entry name" value="Beta-lactamase"/>
    <property type="match status" value="1"/>
</dbReference>
<dbReference type="Gene3D" id="3.40.710.10">
    <property type="entry name" value="DD-peptidase/beta-lactamase superfamily"/>
    <property type="match status" value="1"/>
</dbReference>
<dbReference type="PANTHER" id="PTHR43283:SF14">
    <property type="entry name" value="BLL8153 PROTEIN"/>
    <property type="match status" value="1"/>
</dbReference>